<dbReference type="GeneID" id="20668917"/>
<dbReference type="AlphaFoldDB" id="W4JPJ5"/>
<feature type="transmembrane region" description="Helical" evidence="1">
    <location>
        <begin position="140"/>
        <end position="163"/>
    </location>
</feature>
<feature type="transmembrane region" description="Helical" evidence="1">
    <location>
        <begin position="56"/>
        <end position="78"/>
    </location>
</feature>
<sequence>YVRSRKFCCCLPVRFGVFVMTILGIIAGGVIGTIGWYQTGHIKDLHLTKNNERSLYVASIVYTLLAIISLFGLIGVIIKKKGFVSAYSSMVWIHLGFNVGTGAYFLYTLFHKIGQQDLNDCQSTNDTDLNRAACRKGFEIARGILVGIYVVVWLVELWGCLIVSDYVSQLEEEE</sequence>
<proteinExistence type="predicted"/>
<dbReference type="InParanoid" id="W4JPJ5"/>
<dbReference type="STRING" id="747525.W4JPJ5"/>
<dbReference type="EMBL" id="KI925466">
    <property type="protein sequence ID" value="ETW75389.1"/>
    <property type="molecule type" value="Genomic_DNA"/>
</dbReference>
<evidence type="ECO:0000256" key="1">
    <source>
        <dbReference type="SAM" id="Phobius"/>
    </source>
</evidence>
<keyword evidence="3" id="KW-1185">Reference proteome</keyword>
<dbReference type="RefSeq" id="XP_009552810.1">
    <property type="nucleotide sequence ID" value="XM_009554515.1"/>
</dbReference>
<keyword evidence="1" id="KW-1133">Transmembrane helix</keyword>
<accession>W4JPJ5</accession>
<feature type="non-terminal residue" evidence="2">
    <location>
        <position position="174"/>
    </location>
</feature>
<name>W4JPJ5_HETIT</name>
<dbReference type="HOGENOM" id="CLU_083659_2_0_1"/>
<keyword evidence="1" id="KW-0812">Transmembrane</keyword>
<feature type="transmembrane region" description="Helical" evidence="1">
    <location>
        <begin position="12"/>
        <end position="36"/>
    </location>
</feature>
<evidence type="ECO:0000313" key="3">
    <source>
        <dbReference type="Proteomes" id="UP000030671"/>
    </source>
</evidence>
<feature type="transmembrane region" description="Helical" evidence="1">
    <location>
        <begin position="90"/>
        <end position="110"/>
    </location>
</feature>
<dbReference type="KEGG" id="hir:HETIRDRAFT_242057"/>
<gene>
    <name evidence="2" type="ORF">HETIRDRAFT_242057</name>
</gene>
<evidence type="ECO:0000313" key="2">
    <source>
        <dbReference type="EMBL" id="ETW75389.1"/>
    </source>
</evidence>
<dbReference type="OrthoDB" id="3239304at2759"/>
<dbReference type="Proteomes" id="UP000030671">
    <property type="component" value="Unassembled WGS sequence"/>
</dbReference>
<keyword evidence="1" id="KW-0472">Membrane</keyword>
<reference evidence="2 3" key="1">
    <citation type="journal article" date="2012" name="New Phytol.">
        <title>Insight into trade-off between wood decay and parasitism from the genome of a fungal forest pathogen.</title>
        <authorList>
            <person name="Olson A."/>
            <person name="Aerts A."/>
            <person name="Asiegbu F."/>
            <person name="Belbahri L."/>
            <person name="Bouzid O."/>
            <person name="Broberg A."/>
            <person name="Canback B."/>
            <person name="Coutinho P.M."/>
            <person name="Cullen D."/>
            <person name="Dalman K."/>
            <person name="Deflorio G."/>
            <person name="van Diepen L.T."/>
            <person name="Dunand C."/>
            <person name="Duplessis S."/>
            <person name="Durling M."/>
            <person name="Gonthier P."/>
            <person name="Grimwood J."/>
            <person name="Fossdal C.G."/>
            <person name="Hansson D."/>
            <person name="Henrissat B."/>
            <person name="Hietala A."/>
            <person name="Himmelstrand K."/>
            <person name="Hoffmeister D."/>
            <person name="Hogberg N."/>
            <person name="James T.Y."/>
            <person name="Karlsson M."/>
            <person name="Kohler A."/>
            <person name="Kues U."/>
            <person name="Lee Y.H."/>
            <person name="Lin Y.C."/>
            <person name="Lind M."/>
            <person name="Lindquist E."/>
            <person name="Lombard V."/>
            <person name="Lucas S."/>
            <person name="Lunden K."/>
            <person name="Morin E."/>
            <person name="Murat C."/>
            <person name="Park J."/>
            <person name="Raffaello T."/>
            <person name="Rouze P."/>
            <person name="Salamov A."/>
            <person name="Schmutz J."/>
            <person name="Solheim H."/>
            <person name="Stahlberg J."/>
            <person name="Velez H."/>
            <person name="de Vries R.P."/>
            <person name="Wiebenga A."/>
            <person name="Woodward S."/>
            <person name="Yakovlev I."/>
            <person name="Garbelotto M."/>
            <person name="Martin F."/>
            <person name="Grigoriev I.V."/>
            <person name="Stenlid J."/>
        </authorList>
    </citation>
    <scope>NUCLEOTIDE SEQUENCE [LARGE SCALE GENOMIC DNA]</scope>
    <source>
        <strain evidence="2 3">TC 32-1</strain>
    </source>
</reference>
<organism evidence="2 3">
    <name type="scientific">Heterobasidion irregulare (strain TC 32-1)</name>
    <dbReference type="NCBI Taxonomy" id="747525"/>
    <lineage>
        <taxon>Eukaryota</taxon>
        <taxon>Fungi</taxon>
        <taxon>Dikarya</taxon>
        <taxon>Basidiomycota</taxon>
        <taxon>Agaricomycotina</taxon>
        <taxon>Agaricomycetes</taxon>
        <taxon>Russulales</taxon>
        <taxon>Bondarzewiaceae</taxon>
        <taxon>Heterobasidion</taxon>
        <taxon>Heterobasidion annosum species complex</taxon>
    </lineage>
</organism>
<protein>
    <submittedName>
        <fullName evidence="2">Uncharacterized protein</fullName>
    </submittedName>
</protein>
<feature type="non-terminal residue" evidence="2">
    <location>
        <position position="1"/>
    </location>
</feature>
<dbReference type="eggNOG" id="ENOG502SFXY">
    <property type="taxonomic scope" value="Eukaryota"/>
</dbReference>